<dbReference type="Gene3D" id="3.60.15.10">
    <property type="entry name" value="Ribonuclease Z/Hydroxyacylglutathione hydrolase-like"/>
    <property type="match status" value="1"/>
</dbReference>
<dbReference type="GeneID" id="100371950"/>
<dbReference type="EC" id="3.1.4.54" evidence="2"/>
<reference evidence="8" key="1">
    <citation type="submission" date="2025-08" db="UniProtKB">
        <authorList>
            <consortium name="RefSeq"/>
        </authorList>
    </citation>
    <scope>IDENTIFICATION</scope>
    <source>
        <tissue evidence="8">Testes</tissue>
    </source>
</reference>
<comment type="similarity">
    <text evidence="1">Belongs to the NAPE-PLD family.</text>
</comment>
<keyword evidence="3" id="KW-0595">Phospholipid degradation</keyword>
<organism evidence="7 8">
    <name type="scientific">Saccoglossus kowalevskii</name>
    <name type="common">Acorn worm</name>
    <dbReference type="NCBI Taxonomy" id="10224"/>
    <lineage>
        <taxon>Eukaryota</taxon>
        <taxon>Metazoa</taxon>
        <taxon>Hemichordata</taxon>
        <taxon>Enteropneusta</taxon>
        <taxon>Harrimaniidae</taxon>
        <taxon>Saccoglossus</taxon>
    </lineage>
</organism>
<evidence type="ECO:0000256" key="3">
    <source>
        <dbReference type="ARBA" id="ARBA00022668"/>
    </source>
</evidence>
<accession>A0ABM0H0P6</accession>
<keyword evidence="7" id="KW-1185">Reference proteome</keyword>
<keyword evidence="3" id="KW-1208">Phospholipid metabolism</keyword>
<evidence type="ECO:0000256" key="1">
    <source>
        <dbReference type="ARBA" id="ARBA00010127"/>
    </source>
</evidence>
<evidence type="ECO:0000256" key="5">
    <source>
        <dbReference type="SAM" id="MobiDB-lite"/>
    </source>
</evidence>
<dbReference type="PIRSF" id="PIRSF038896">
    <property type="entry name" value="NAPE-PLD"/>
    <property type="match status" value="1"/>
</dbReference>
<evidence type="ECO:0000313" key="8">
    <source>
        <dbReference type="RefSeq" id="XP_002741609.1"/>
    </source>
</evidence>
<proteinExistence type="inferred from homology"/>
<feature type="compositionally biased region" description="Polar residues" evidence="5">
    <location>
        <begin position="13"/>
        <end position="22"/>
    </location>
</feature>
<dbReference type="SUPFAM" id="SSF56281">
    <property type="entry name" value="Metallo-hydrolase/oxidoreductase"/>
    <property type="match status" value="1"/>
</dbReference>
<keyword evidence="3" id="KW-0442">Lipid degradation</keyword>
<comment type="catalytic activity">
    <reaction evidence="4">
        <text>N-(5Z,8Z,11Z,14Z-eicosatetraenoyl)-1,2-di-(9Z-octadecenoyl)-sn-glycero-3-phosphoethanolamine + H2O = N-(5Z,8Z,11Z,14Z-eicosatetraenoyl)-ethanolamine + 1,2-di-(9Z-octadecenoyl)-sn-glycero-3-phosphate + H(+)</text>
        <dbReference type="Rhea" id="RHEA:45528"/>
        <dbReference type="ChEBI" id="CHEBI:2700"/>
        <dbReference type="ChEBI" id="CHEBI:15377"/>
        <dbReference type="ChEBI" id="CHEBI:15378"/>
        <dbReference type="ChEBI" id="CHEBI:74546"/>
        <dbReference type="ChEBI" id="CHEBI:85277"/>
    </reaction>
    <physiologicalReaction direction="left-to-right" evidence="4">
        <dbReference type="Rhea" id="RHEA:45529"/>
    </physiologicalReaction>
</comment>
<dbReference type="RefSeq" id="XP_002741609.1">
    <property type="nucleotide sequence ID" value="XM_002741563.2"/>
</dbReference>
<dbReference type="InterPro" id="IPR024884">
    <property type="entry name" value="NAPE-PLD"/>
</dbReference>
<feature type="region of interest" description="Disordered" evidence="5">
    <location>
        <begin position="1"/>
        <end position="60"/>
    </location>
</feature>
<dbReference type="Pfam" id="PF12706">
    <property type="entry name" value="Lactamase_B_2"/>
    <property type="match status" value="1"/>
</dbReference>
<dbReference type="PANTHER" id="PTHR15032:SF4">
    <property type="entry name" value="N-ACYL-PHOSPHATIDYLETHANOLAMINE-HYDROLYZING PHOSPHOLIPASE D"/>
    <property type="match status" value="1"/>
</dbReference>
<dbReference type="Proteomes" id="UP000694865">
    <property type="component" value="Unplaced"/>
</dbReference>
<sequence length="413" mass="47341">MSGDNSDEPTGAEASSQSTTSHIPIYESIPDELRSPKLSTSQKNNNDQDGHEGESPLLRETTKRLSRSLDYRQLEDVQKSVQKNGRYVNPWKTFKFPSKLDIMRWMTLTPDNSNVPSKQKLDQTLPILRPNKTEIERPPPSGIRITWIGHATVLVQFDGITILTDPIFSQRCSPTQLMGSKRYRDPPCTIHELPHIHAVVISHTHYDHLDVGTVRLLNARFGNSLRWFVPIGLLGWMNSMGCDNTIELDWWEENCIPEHPEVTFVFTPAQHWCRRGVADENKVLWGSWTVIGPNYKFFFGGDTGYCTVFEQIGRRFGPFDLAALPIGSYEPRWFMKSQHIDPMQAVQIHQDLKAKRSLGIHWGTFTMASEFYLEPPLKVKEALESKQLTPEEFFVLKHGETRLLFDDGMNNMD</sequence>
<evidence type="ECO:0000259" key="6">
    <source>
        <dbReference type="Pfam" id="PF12706"/>
    </source>
</evidence>
<dbReference type="InterPro" id="IPR036866">
    <property type="entry name" value="RibonucZ/Hydroxyglut_hydro"/>
</dbReference>
<evidence type="ECO:0000256" key="2">
    <source>
        <dbReference type="ARBA" id="ARBA00012279"/>
    </source>
</evidence>
<dbReference type="PANTHER" id="PTHR15032">
    <property type="entry name" value="N-ACYL-PHOSPHATIDYLETHANOLAMINE-HYDROLYZING PHOSPHOLIPASE D"/>
    <property type="match status" value="1"/>
</dbReference>
<evidence type="ECO:0000256" key="4">
    <source>
        <dbReference type="ARBA" id="ARBA00048025"/>
    </source>
</evidence>
<gene>
    <name evidence="8" type="primary">LOC100371950</name>
</gene>
<feature type="domain" description="Metallo-beta-lactamase" evidence="6">
    <location>
        <begin position="162"/>
        <end position="362"/>
    </location>
</feature>
<dbReference type="InterPro" id="IPR001279">
    <property type="entry name" value="Metallo-B-lactamas"/>
</dbReference>
<evidence type="ECO:0000313" key="7">
    <source>
        <dbReference type="Proteomes" id="UP000694865"/>
    </source>
</evidence>
<protein>
    <recommendedName>
        <fullName evidence="2">N-acetylphosphatidylethanolamine-hydrolyzing phospholipase D</fullName>
        <ecNumber evidence="2">3.1.4.54</ecNumber>
    </recommendedName>
</protein>
<name>A0ABM0H0P6_SACKO</name>
<keyword evidence="3" id="KW-0443">Lipid metabolism</keyword>